<dbReference type="Proteomes" id="UP000265520">
    <property type="component" value="Unassembled WGS sequence"/>
</dbReference>
<protein>
    <submittedName>
        <fullName evidence="2">Uncharacterized protein</fullName>
    </submittedName>
</protein>
<evidence type="ECO:0000313" key="3">
    <source>
        <dbReference type="Proteomes" id="UP000265520"/>
    </source>
</evidence>
<organism evidence="2 3">
    <name type="scientific">Trifolium medium</name>
    <dbReference type="NCBI Taxonomy" id="97028"/>
    <lineage>
        <taxon>Eukaryota</taxon>
        <taxon>Viridiplantae</taxon>
        <taxon>Streptophyta</taxon>
        <taxon>Embryophyta</taxon>
        <taxon>Tracheophyta</taxon>
        <taxon>Spermatophyta</taxon>
        <taxon>Magnoliopsida</taxon>
        <taxon>eudicotyledons</taxon>
        <taxon>Gunneridae</taxon>
        <taxon>Pentapetalae</taxon>
        <taxon>rosids</taxon>
        <taxon>fabids</taxon>
        <taxon>Fabales</taxon>
        <taxon>Fabaceae</taxon>
        <taxon>Papilionoideae</taxon>
        <taxon>50 kb inversion clade</taxon>
        <taxon>NPAAA clade</taxon>
        <taxon>Hologalegina</taxon>
        <taxon>IRL clade</taxon>
        <taxon>Trifolieae</taxon>
        <taxon>Trifolium</taxon>
    </lineage>
</organism>
<feature type="region of interest" description="Disordered" evidence="1">
    <location>
        <begin position="35"/>
        <end position="70"/>
    </location>
</feature>
<comment type="caution">
    <text evidence="2">The sequence shown here is derived from an EMBL/GenBank/DDBJ whole genome shotgun (WGS) entry which is preliminary data.</text>
</comment>
<name>A0A392PZZ5_9FABA</name>
<accession>A0A392PZZ5</accession>
<dbReference type="EMBL" id="LXQA010105344">
    <property type="protein sequence ID" value="MCI17418.1"/>
    <property type="molecule type" value="Genomic_DNA"/>
</dbReference>
<sequence length="221" mass="25187">DDDDDVATDWAIFMAAYSGDDDDDEVDENYESFFPTYNPNIENESDEMDEDYKSFLSTSNPDIENDSDEADEDYKSFLSKYNPDIENDNDEADADYRSFLPTYDPDVQIDSTSNHNGCSNIDVDFGKNNEDCGLLNSVMIVDGDEEYMRDRNTTITPQLEDGSNSSDSDLIVLDSYQICQDTPFVPSKLYDSSVSVFNFLQCICNNQILQMVHKHLHYSII</sequence>
<proteinExistence type="predicted"/>
<evidence type="ECO:0000256" key="1">
    <source>
        <dbReference type="SAM" id="MobiDB-lite"/>
    </source>
</evidence>
<evidence type="ECO:0000313" key="2">
    <source>
        <dbReference type="EMBL" id="MCI17418.1"/>
    </source>
</evidence>
<feature type="non-terminal residue" evidence="2">
    <location>
        <position position="1"/>
    </location>
</feature>
<keyword evidence="3" id="KW-1185">Reference proteome</keyword>
<dbReference type="AlphaFoldDB" id="A0A392PZZ5"/>
<reference evidence="2 3" key="1">
    <citation type="journal article" date="2018" name="Front. Plant Sci.">
        <title>Red Clover (Trifolium pratense) and Zigzag Clover (T. medium) - A Picture of Genomic Similarities and Differences.</title>
        <authorList>
            <person name="Dluhosova J."/>
            <person name="Istvanek J."/>
            <person name="Nedelnik J."/>
            <person name="Repkova J."/>
        </authorList>
    </citation>
    <scope>NUCLEOTIDE SEQUENCE [LARGE SCALE GENOMIC DNA]</scope>
    <source>
        <strain evidence="3">cv. 10/8</strain>
        <tissue evidence="2">Leaf</tissue>
    </source>
</reference>